<feature type="transmembrane region" description="Helical" evidence="1">
    <location>
        <begin position="122"/>
        <end position="141"/>
    </location>
</feature>
<feature type="transmembrane region" description="Helical" evidence="1">
    <location>
        <begin position="472"/>
        <end position="490"/>
    </location>
</feature>
<name>A0A1F5YVI1_9BACT</name>
<feature type="transmembrane region" description="Helical" evidence="1">
    <location>
        <begin position="238"/>
        <end position="264"/>
    </location>
</feature>
<dbReference type="Proteomes" id="UP000178448">
    <property type="component" value="Unassembled WGS sequence"/>
</dbReference>
<feature type="transmembrane region" description="Helical" evidence="1">
    <location>
        <begin position="7"/>
        <end position="25"/>
    </location>
</feature>
<feature type="transmembrane region" description="Helical" evidence="1">
    <location>
        <begin position="408"/>
        <end position="427"/>
    </location>
</feature>
<accession>A0A1F5YVI1</accession>
<dbReference type="PANTHER" id="PTHR38454:SF1">
    <property type="entry name" value="INTEGRAL MEMBRANE PROTEIN"/>
    <property type="match status" value="1"/>
</dbReference>
<dbReference type="EMBL" id="MFJD01000004">
    <property type="protein sequence ID" value="OGG04220.1"/>
    <property type="molecule type" value="Genomic_DNA"/>
</dbReference>
<feature type="transmembrane region" description="Helical" evidence="1">
    <location>
        <begin position="447"/>
        <end position="465"/>
    </location>
</feature>
<comment type="caution">
    <text evidence="2">The sequence shown here is derived from an EMBL/GenBank/DDBJ whole genome shotgun (WGS) entry which is preliminary data.</text>
</comment>
<dbReference type="InterPro" id="IPR018580">
    <property type="entry name" value="Uncharacterised_YfhO"/>
</dbReference>
<evidence type="ECO:0000313" key="3">
    <source>
        <dbReference type="Proteomes" id="UP000178448"/>
    </source>
</evidence>
<proteinExistence type="predicted"/>
<dbReference type="STRING" id="1798374.A2Z33_03660"/>
<evidence type="ECO:0000313" key="2">
    <source>
        <dbReference type="EMBL" id="OGG04220.1"/>
    </source>
</evidence>
<dbReference type="AlphaFoldDB" id="A0A1F5YVI1"/>
<keyword evidence="1" id="KW-1133">Transmembrane helix</keyword>
<feature type="transmembrane region" description="Helical" evidence="1">
    <location>
        <begin position="148"/>
        <end position="166"/>
    </location>
</feature>
<organism evidence="2 3">
    <name type="scientific">Candidatus Gottesmanbacteria bacterium RBG_16_52_11</name>
    <dbReference type="NCBI Taxonomy" id="1798374"/>
    <lineage>
        <taxon>Bacteria</taxon>
        <taxon>Candidatus Gottesmaniibacteriota</taxon>
    </lineage>
</organism>
<keyword evidence="1" id="KW-0472">Membrane</keyword>
<evidence type="ECO:0000256" key="1">
    <source>
        <dbReference type="SAM" id="Phobius"/>
    </source>
</evidence>
<dbReference type="Pfam" id="PF09586">
    <property type="entry name" value="YfhO"/>
    <property type="match status" value="1"/>
</dbReference>
<feature type="transmembrane region" description="Helical" evidence="1">
    <location>
        <begin position="371"/>
        <end position="396"/>
    </location>
</feature>
<feature type="transmembrane region" description="Helical" evidence="1">
    <location>
        <begin position="200"/>
        <end position="232"/>
    </location>
</feature>
<feature type="transmembrane region" description="Helical" evidence="1">
    <location>
        <begin position="314"/>
        <end position="331"/>
    </location>
</feature>
<sequence length="796" mass="91013">MQRFGRYLPFILFAGITLFIFRSYFSKGLVPFPGNLLSGYYAPWSHYRPPDYPNGPAFKPMGFDNLRIYYPLRSLAVGQLKDGRLPLWNPYNFSGNTLLATYQSAVFHPMSFLFFLLPQIDAWSVIVILQPLLTCWFTYLFLRRFLPVRSGIFGAVVFALSGFMIVWWEESFMAGYSALVLPLALFAFEKWREEGSRRWLVLLTGAFVWSILSGWFQMTFYLTAALTAWAVYRSRMRGFIIAAGCFMLSVFLCGIHLVPAFEAYRESARGTTDARFLFDGYLLKPEHLVTFLVPDYFGSPATYTYFGNGFYYERVVWFGIIPLMLALYELVRWKSLARKERFFGIMFLVCLSLGLSLPTTFFLLYQLKLPLLSVIIPSRIFYLSTFAGVVLSAFGMERFLRERRIEDVLITYAIFGTALTVAWYVPVTMVREFTGRMVEAEIMTRSLMIPTVSFGIGLFSMWLYANLKRFTPLLYGILLLVTVAGSLVFANKYLYFSERRFIYPETPVMEKIREMAGFNRFWSFGRGYTIENNFATMHRLQSPEGYDSFYIRRYGELLHAAANGGQYSAEIPRADALIPQAEHIGSVPENHYRWRLLNLLGVKYIAGATSPLPEFAAADPDPALLQPVWRDREYSIWENREALPRAYLVGEVRNITGDQKILDFLFDPNTDLRKQAVLEGYGGMGSGSGGTAEITRFEPNDVTVSTVATQGSILILSDAYYPGWRAEVDGKPTKLYRANYAFRGVEVPAGTHTVTFLYRPVAWTIGLALSGTGILLSGVTLYLYSRRRRDPRSRYV</sequence>
<feature type="transmembrane region" description="Helical" evidence="1">
    <location>
        <begin position="761"/>
        <end position="784"/>
    </location>
</feature>
<dbReference type="PANTHER" id="PTHR38454">
    <property type="entry name" value="INTEGRAL MEMBRANE PROTEIN-RELATED"/>
    <property type="match status" value="1"/>
</dbReference>
<protein>
    <recommendedName>
        <fullName evidence="4">Membrane protein 6-pyruvoyl-tetrahydropterin synthase-related domain-containing protein</fullName>
    </recommendedName>
</protein>
<gene>
    <name evidence="2" type="ORF">A2Z33_03660</name>
</gene>
<reference evidence="2 3" key="1">
    <citation type="journal article" date="2016" name="Nat. Commun.">
        <title>Thousands of microbial genomes shed light on interconnected biogeochemical processes in an aquifer system.</title>
        <authorList>
            <person name="Anantharaman K."/>
            <person name="Brown C.T."/>
            <person name="Hug L.A."/>
            <person name="Sharon I."/>
            <person name="Castelle C.J."/>
            <person name="Probst A.J."/>
            <person name="Thomas B.C."/>
            <person name="Singh A."/>
            <person name="Wilkins M.J."/>
            <person name="Karaoz U."/>
            <person name="Brodie E.L."/>
            <person name="Williams K.H."/>
            <person name="Hubbard S.S."/>
            <person name="Banfield J.F."/>
        </authorList>
    </citation>
    <scope>NUCLEOTIDE SEQUENCE [LARGE SCALE GENOMIC DNA]</scope>
</reference>
<keyword evidence="1" id="KW-0812">Transmembrane</keyword>
<evidence type="ECO:0008006" key="4">
    <source>
        <dbReference type="Google" id="ProtNLM"/>
    </source>
</evidence>
<feature type="transmembrane region" description="Helical" evidence="1">
    <location>
        <begin position="343"/>
        <end position="365"/>
    </location>
</feature>